<evidence type="ECO:0000313" key="7">
    <source>
        <dbReference type="EMBL" id="KAG2466378.1"/>
    </source>
</evidence>
<feature type="domain" description="PLAC" evidence="6">
    <location>
        <begin position="638"/>
        <end position="675"/>
    </location>
</feature>
<dbReference type="PROSITE" id="PS50900">
    <property type="entry name" value="PLAC"/>
    <property type="match status" value="1"/>
</dbReference>
<dbReference type="Gene3D" id="2.20.100.10">
    <property type="entry name" value="Thrombospondin type-1 (TSP1) repeat"/>
    <property type="match status" value="6"/>
</dbReference>
<comment type="subcellular location">
    <subcellularLocation>
        <location evidence="1">Secreted</location>
        <location evidence="1">Extracellular space</location>
        <location evidence="1">Extracellular matrix</location>
    </subcellularLocation>
</comment>
<name>A0A8X8BQ78_POLSE</name>
<dbReference type="EMBL" id="JAATIS010001241">
    <property type="protein sequence ID" value="KAG2466378.1"/>
    <property type="molecule type" value="Genomic_DNA"/>
</dbReference>
<evidence type="ECO:0000313" key="8">
    <source>
        <dbReference type="Proteomes" id="UP000886611"/>
    </source>
</evidence>
<keyword evidence="2" id="KW-0964">Secreted</keyword>
<dbReference type="InterPro" id="IPR010294">
    <property type="entry name" value="ADAMTS_spacer1"/>
</dbReference>
<dbReference type="GO" id="GO:0030198">
    <property type="term" value="P:extracellular matrix organization"/>
    <property type="evidence" value="ECO:0007669"/>
    <property type="project" value="TreeGrafter"/>
</dbReference>
<reference evidence="7 8" key="1">
    <citation type="journal article" date="2021" name="Cell">
        <title>Tracing the genetic footprints of vertebrate landing in non-teleost ray-finned fishes.</title>
        <authorList>
            <person name="Bi X."/>
            <person name="Wang K."/>
            <person name="Yang L."/>
            <person name="Pan H."/>
            <person name="Jiang H."/>
            <person name="Wei Q."/>
            <person name="Fang M."/>
            <person name="Yu H."/>
            <person name="Zhu C."/>
            <person name="Cai Y."/>
            <person name="He Y."/>
            <person name="Gan X."/>
            <person name="Zeng H."/>
            <person name="Yu D."/>
            <person name="Zhu Y."/>
            <person name="Jiang H."/>
            <person name="Qiu Q."/>
            <person name="Yang H."/>
            <person name="Zhang Y.E."/>
            <person name="Wang W."/>
            <person name="Zhu M."/>
            <person name="He S."/>
            <person name="Zhang G."/>
        </authorList>
    </citation>
    <scope>NUCLEOTIDE SEQUENCE [LARGE SCALE GENOMIC DNA]</scope>
    <source>
        <strain evidence="7">Bchr_013</strain>
    </source>
</reference>
<dbReference type="InterPro" id="IPR010909">
    <property type="entry name" value="PLAC"/>
</dbReference>
<dbReference type="GO" id="GO:0004222">
    <property type="term" value="F:metalloendopeptidase activity"/>
    <property type="evidence" value="ECO:0007669"/>
    <property type="project" value="TreeGrafter"/>
</dbReference>
<dbReference type="PANTHER" id="PTHR13723">
    <property type="entry name" value="ADAMTS A DISINTEGRIN AND METALLOPROTEASE WITH THROMBOSPONDIN MOTIFS PROTEASE"/>
    <property type="match status" value="1"/>
</dbReference>
<dbReference type="InterPro" id="IPR000884">
    <property type="entry name" value="TSP1_rpt"/>
</dbReference>
<proteinExistence type="predicted"/>
<organism evidence="7 8">
    <name type="scientific">Polypterus senegalus</name>
    <name type="common">Senegal bichir</name>
    <dbReference type="NCBI Taxonomy" id="55291"/>
    <lineage>
        <taxon>Eukaryota</taxon>
        <taxon>Metazoa</taxon>
        <taxon>Chordata</taxon>
        <taxon>Craniata</taxon>
        <taxon>Vertebrata</taxon>
        <taxon>Euteleostomi</taxon>
        <taxon>Actinopterygii</taxon>
        <taxon>Polypteriformes</taxon>
        <taxon>Polypteridae</taxon>
        <taxon>Polypterus</taxon>
    </lineage>
</organism>
<evidence type="ECO:0000259" key="6">
    <source>
        <dbReference type="PROSITE" id="PS50900"/>
    </source>
</evidence>
<dbReference type="Gene3D" id="2.60.120.830">
    <property type="match status" value="1"/>
</dbReference>
<dbReference type="AlphaFoldDB" id="A0A8X8BQ78"/>
<dbReference type="FunFam" id="2.20.100.10:FF:000039">
    <property type="entry name" value="thrombospondin type-1 domain-containing protein 4"/>
    <property type="match status" value="1"/>
</dbReference>
<sequence length="684" mass="76359">MTILPPSSLHHTAAACRSTRMFPHNFPVNSKGVGVILLLFLSHCARGTLLQMNTHLKEGMDCDALAGSRQVIDKCGICGGDNSACEIIAGIFRPTVLSVGYHKIIEIPKGAAKINITEMVKSRNYIALRNQLGESIINGNWAIDRPGTFSAAGTVFVYKRPNEISSKAGESITTEGPIKEVLHVLIIYQQPNPSVYYEYILPRNDVVNLQPVSQSDIQPFGIEPLNGQLGVYTTHGQRYISPHGNGENLVNSFDAHQFSQEPSASTTLQPFGSEHLENKKEQRNAYNWKFTGNSRCSASCGGGRRYPIFSCVERITHKQVSESLCDMAMRPTPEEEQCNTQPCPAFWDVGEWSECSKTCGPGFQHRQVICRQVYGNQTHAVYAAHCQHLEKPETVSTCQLKICSEWQIRTDWTPCSVPCGVGQRTRDIKCVDNLGDVVHDEECNMKLKPEDSENCDAGPCARSWFMTEWSDRCSAECGNGSQTRSVVCLMNHISSLPLEGCGKEKPAESKLCNFGPCYERAEWFTGPWGQCSTECGDGTKSRSVVCLIQSNNSFEVTEPSECSHLEKPPTEQPCHLKNCGAKWFTTEWSACSKSCDGGYRVREVRCLADDMTASTSCDPFFMPEDREDCNLQQCMEEIDENCRDMYFNCNVVVQARLCIYSYYKTACCASCRKVSRRNGRIRRR</sequence>
<dbReference type="GO" id="GO:0006508">
    <property type="term" value="P:proteolysis"/>
    <property type="evidence" value="ECO:0007669"/>
    <property type="project" value="TreeGrafter"/>
</dbReference>
<dbReference type="Pfam" id="PF05986">
    <property type="entry name" value="ADAMTS_spacer1"/>
    <property type="match status" value="1"/>
</dbReference>
<dbReference type="GO" id="GO:0031012">
    <property type="term" value="C:extracellular matrix"/>
    <property type="evidence" value="ECO:0007669"/>
    <property type="project" value="TreeGrafter"/>
</dbReference>
<protein>
    <submittedName>
        <fullName evidence="7">THSD4 protein</fullName>
    </submittedName>
</protein>
<keyword evidence="5" id="KW-0677">Repeat</keyword>
<dbReference type="OrthoDB" id="10062690at2759"/>
<dbReference type="FunFam" id="2.60.120.830:FF:000001">
    <property type="entry name" value="A disintegrin and metalloproteinase with thrombospondin motifs 1"/>
    <property type="match status" value="1"/>
</dbReference>
<evidence type="ECO:0000256" key="4">
    <source>
        <dbReference type="ARBA" id="ARBA00022729"/>
    </source>
</evidence>
<evidence type="ECO:0000256" key="5">
    <source>
        <dbReference type="ARBA" id="ARBA00022737"/>
    </source>
</evidence>
<dbReference type="InterPro" id="IPR050439">
    <property type="entry name" value="ADAMTS_ADAMTS-like"/>
</dbReference>
<evidence type="ECO:0000256" key="2">
    <source>
        <dbReference type="ARBA" id="ARBA00022525"/>
    </source>
</evidence>
<dbReference type="Proteomes" id="UP000886611">
    <property type="component" value="Unassembled WGS sequence"/>
</dbReference>
<dbReference type="Pfam" id="PF08686">
    <property type="entry name" value="PLAC"/>
    <property type="match status" value="1"/>
</dbReference>
<dbReference type="FunFam" id="2.20.100.10:FF:000005">
    <property type="entry name" value="ADAM metallopeptidase with thrombospondin type 1 motif 9"/>
    <property type="match status" value="3"/>
</dbReference>
<dbReference type="PANTHER" id="PTHR13723:SF316">
    <property type="entry name" value="LONELY HEART, ISOFORM A"/>
    <property type="match status" value="1"/>
</dbReference>
<evidence type="ECO:0000256" key="3">
    <source>
        <dbReference type="ARBA" id="ARBA00022530"/>
    </source>
</evidence>
<feature type="non-terminal residue" evidence="7">
    <location>
        <position position="684"/>
    </location>
</feature>
<dbReference type="InterPro" id="IPR036383">
    <property type="entry name" value="TSP1_rpt_sf"/>
</dbReference>
<comment type="caution">
    <text evidence="7">The sequence shown here is derived from an EMBL/GenBank/DDBJ whole genome shotgun (WGS) entry which is preliminary data.</text>
</comment>
<keyword evidence="8" id="KW-1185">Reference proteome</keyword>
<dbReference type="SMART" id="SM00209">
    <property type="entry name" value="TSP1"/>
    <property type="match status" value="6"/>
</dbReference>
<feature type="non-terminal residue" evidence="7">
    <location>
        <position position="1"/>
    </location>
</feature>
<gene>
    <name evidence="7" type="primary">Thsd4_1</name>
    <name evidence="7" type="ORF">GTO96_0020267</name>
</gene>
<evidence type="ECO:0000256" key="1">
    <source>
        <dbReference type="ARBA" id="ARBA00004498"/>
    </source>
</evidence>
<keyword evidence="3" id="KW-0272">Extracellular matrix</keyword>
<keyword evidence="4" id="KW-0732">Signal</keyword>
<dbReference type="PROSITE" id="PS50092">
    <property type="entry name" value="TSP1"/>
    <property type="match status" value="5"/>
</dbReference>
<dbReference type="SUPFAM" id="SSF82895">
    <property type="entry name" value="TSP-1 type 1 repeat"/>
    <property type="match status" value="6"/>
</dbReference>
<accession>A0A8X8BQ78</accession>
<dbReference type="Pfam" id="PF19030">
    <property type="entry name" value="TSP1_ADAMTS"/>
    <property type="match status" value="6"/>
</dbReference>